<dbReference type="PANTHER" id="PTHR45848:SF4">
    <property type="entry name" value="DUAL SPECIFICITY PROTEIN PHOSPHATASE 12"/>
    <property type="match status" value="1"/>
</dbReference>
<dbReference type="EMBL" id="ML119701">
    <property type="protein sequence ID" value="RPA79262.1"/>
    <property type="molecule type" value="Genomic_DNA"/>
</dbReference>
<dbReference type="InterPro" id="IPR000340">
    <property type="entry name" value="Dual-sp_phosphatase_cat-dom"/>
</dbReference>
<sequence length="317" mass="36304">MNKLEDEDIYIGGWVTLVEHGGLRDSPITHILSVLDMDLKEHRLQKFQRLIIKAYDTDEENLLVQFPQTNSFIKHALESRGSVLVHCAAGKSRSATVVAAYLMATYKIDVAEALERIRKVRPFCEPNEGFMGQLELYHEMGFPGTVEAIEDHPKYQHWIWKREVEVAAAARMAPDRILYHDQERQVGKVLGVERDSSDKALLEFRCKSCRKPIGTSHTVVPHDKKKAEEAYRRSRKGPNSNELPCAHHFLEPLLWMKPELEQGKLEGRLECPNQHCKSKIGSYAWHGMRCSCGEWVVPGISIQRSKIDEIRLSPNKL</sequence>
<feature type="active site" description="Phosphocysteine intermediate" evidence="5">
    <location>
        <position position="87"/>
    </location>
</feature>
<keyword evidence="3" id="KW-0378">Hydrolase</keyword>
<dbReference type="PANTHER" id="PTHR45848">
    <property type="entry name" value="DUAL SPECIFICITY PROTEIN PHOSPHATASE 12 FAMILY MEMBER"/>
    <property type="match status" value="1"/>
</dbReference>
<comment type="similarity">
    <text evidence="1">Belongs to the protein-tyrosine phosphatase family. Non-receptor class dual specificity subfamily.</text>
</comment>
<dbReference type="SUPFAM" id="SSF52799">
    <property type="entry name" value="(Phosphotyrosine protein) phosphatases II"/>
    <property type="match status" value="1"/>
</dbReference>
<dbReference type="PROSITE" id="PS50056">
    <property type="entry name" value="TYR_PHOSPHATASE_2"/>
    <property type="match status" value="1"/>
</dbReference>
<name>A0A3N4HZI3_ASCIM</name>
<evidence type="ECO:0000256" key="2">
    <source>
        <dbReference type="ARBA" id="ARBA00013064"/>
    </source>
</evidence>
<feature type="domain" description="Tyrosine specific protein phosphatases" evidence="8">
    <location>
        <begin position="70"/>
        <end position="122"/>
    </location>
</feature>
<feature type="domain" description="Tyrosine-protein phosphatase" evidence="7">
    <location>
        <begin position="1"/>
        <end position="143"/>
    </location>
</feature>
<proteinExistence type="inferred from homology"/>
<dbReference type="PROSITE" id="PS50054">
    <property type="entry name" value="TYR_PHOSPHATASE_DUAL"/>
    <property type="match status" value="1"/>
</dbReference>
<dbReference type="InterPro" id="IPR000387">
    <property type="entry name" value="Tyr_Pase_dom"/>
</dbReference>
<evidence type="ECO:0000313" key="9">
    <source>
        <dbReference type="EMBL" id="RPA79262.1"/>
    </source>
</evidence>
<dbReference type="OrthoDB" id="2017893at2759"/>
<dbReference type="PIRSF" id="PIRSF000941">
    <property type="entry name" value="DUSP12"/>
    <property type="match status" value="1"/>
</dbReference>
<dbReference type="InterPro" id="IPR029021">
    <property type="entry name" value="Prot-tyrosine_phosphatase-like"/>
</dbReference>
<evidence type="ECO:0000259" key="8">
    <source>
        <dbReference type="PROSITE" id="PS50056"/>
    </source>
</evidence>
<dbReference type="GO" id="GO:0005634">
    <property type="term" value="C:nucleus"/>
    <property type="evidence" value="ECO:0007669"/>
    <property type="project" value="TreeGrafter"/>
</dbReference>
<evidence type="ECO:0000256" key="6">
    <source>
        <dbReference type="SAM" id="MobiDB-lite"/>
    </source>
</evidence>
<evidence type="ECO:0000259" key="7">
    <source>
        <dbReference type="PROSITE" id="PS50054"/>
    </source>
</evidence>
<dbReference type="AlphaFoldDB" id="A0A3N4HZI3"/>
<dbReference type="GO" id="GO:0008138">
    <property type="term" value="F:protein tyrosine/serine/threonine phosphatase activity"/>
    <property type="evidence" value="ECO:0007669"/>
    <property type="project" value="InterPro"/>
</dbReference>
<accession>A0A3N4HZI3</accession>
<evidence type="ECO:0000256" key="1">
    <source>
        <dbReference type="ARBA" id="ARBA00008601"/>
    </source>
</evidence>
<evidence type="ECO:0000256" key="5">
    <source>
        <dbReference type="PIRSR" id="PIRSR000941-50"/>
    </source>
</evidence>
<dbReference type="SMART" id="SM00195">
    <property type="entry name" value="DSPc"/>
    <property type="match status" value="1"/>
</dbReference>
<dbReference type="EC" id="3.1.3.48" evidence="2"/>
<dbReference type="InterPro" id="IPR016130">
    <property type="entry name" value="Tyr_Pase_AS"/>
</dbReference>
<dbReference type="GO" id="GO:0004725">
    <property type="term" value="F:protein tyrosine phosphatase activity"/>
    <property type="evidence" value="ECO:0007669"/>
    <property type="project" value="UniProtKB-EC"/>
</dbReference>
<dbReference type="InterPro" id="IPR016278">
    <property type="entry name" value="DUSP12"/>
</dbReference>
<dbReference type="Proteomes" id="UP000275078">
    <property type="component" value="Unassembled WGS sequence"/>
</dbReference>
<keyword evidence="4" id="KW-0904">Protein phosphatase</keyword>
<dbReference type="Pfam" id="PF00782">
    <property type="entry name" value="DSPc"/>
    <property type="match status" value="1"/>
</dbReference>
<evidence type="ECO:0000256" key="4">
    <source>
        <dbReference type="ARBA" id="ARBA00022912"/>
    </source>
</evidence>
<reference evidence="9 10" key="1">
    <citation type="journal article" date="2018" name="Nat. Ecol. Evol.">
        <title>Pezizomycetes genomes reveal the molecular basis of ectomycorrhizal truffle lifestyle.</title>
        <authorList>
            <person name="Murat C."/>
            <person name="Payen T."/>
            <person name="Noel B."/>
            <person name="Kuo A."/>
            <person name="Morin E."/>
            <person name="Chen J."/>
            <person name="Kohler A."/>
            <person name="Krizsan K."/>
            <person name="Balestrini R."/>
            <person name="Da Silva C."/>
            <person name="Montanini B."/>
            <person name="Hainaut M."/>
            <person name="Levati E."/>
            <person name="Barry K.W."/>
            <person name="Belfiori B."/>
            <person name="Cichocki N."/>
            <person name="Clum A."/>
            <person name="Dockter R.B."/>
            <person name="Fauchery L."/>
            <person name="Guy J."/>
            <person name="Iotti M."/>
            <person name="Le Tacon F."/>
            <person name="Lindquist E.A."/>
            <person name="Lipzen A."/>
            <person name="Malagnac F."/>
            <person name="Mello A."/>
            <person name="Molinier V."/>
            <person name="Miyauchi S."/>
            <person name="Poulain J."/>
            <person name="Riccioni C."/>
            <person name="Rubini A."/>
            <person name="Sitrit Y."/>
            <person name="Splivallo R."/>
            <person name="Traeger S."/>
            <person name="Wang M."/>
            <person name="Zifcakova L."/>
            <person name="Wipf D."/>
            <person name="Zambonelli A."/>
            <person name="Paolocci F."/>
            <person name="Nowrousian M."/>
            <person name="Ottonello S."/>
            <person name="Baldrian P."/>
            <person name="Spatafora J.W."/>
            <person name="Henrissat B."/>
            <person name="Nagy L.G."/>
            <person name="Aury J.M."/>
            <person name="Wincker P."/>
            <person name="Grigoriev I.V."/>
            <person name="Bonfante P."/>
            <person name="Martin F.M."/>
        </authorList>
    </citation>
    <scope>NUCLEOTIDE SEQUENCE [LARGE SCALE GENOMIC DNA]</scope>
    <source>
        <strain evidence="9 10">RN42</strain>
    </source>
</reference>
<dbReference type="Gene3D" id="3.90.190.10">
    <property type="entry name" value="Protein tyrosine phosphatase superfamily"/>
    <property type="match status" value="1"/>
</dbReference>
<keyword evidence="10" id="KW-1185">Reference proteome</keyword>
<gene>
    <name evidence="9" type="ORF">BJ508DRAFT_211332</name>
</gene>
<feature type="region of interest" description="Disordered" evidence="6">
    <location>
        <begin position="217"/>
        <end position="243"/>
    </location>
</feature>
<protein>
    <recommendedName>
        <fullName evidence="2">protein-tyrosine-phosphatase</fullName>
        <ecNumber evidence="2">3.1.3.48</ecNumber>
    </recommendedName>
</protein>
<dbReference type="STRING" id="1160509.A0A3N4HZI3"/>
<evidence type="ECO:0000256" key="3">
    <source>
        <dbReference type="ARBA" id="ARBA00022801"/>
    </source>
</evidence>
<dbReference type="InterPro" id="IPR020422">
    <property type="entry name" value="TYR_PHOSPHATASE_DUAL_dom"/>
</dbReference>
<dbReference type="PROSITE" id="PS00383">
    <property type="entry name" value="TYR_PHOSPHATASE_1"/>
    <property type="match status" value="1"/>
</dbReference>
<evidence type="ECO:0000313" key="10">
    <source>
        <dbReference type="Proteomes" id="UP000275078"/>
    </source>
</evidence>
<organism evidence="9 10">
    <name type="scientific">Ascobolus immersus RN42</name>
    <dbReference type="NCBI Taxonomy" id="1160509"/>
    <lineage>
        <taxon>Eukaryota</taxon>
        <taxon>Fungi</taxon>
        <taxon>Dikarya</taxon>
        <taxon>Ascomycota</taxon>
        <taxon>Pezizomycotina</taxon>
        <taxon>Pezizomycetes</taxon>
        <taxon>Pezizales</taxon>
        <taxon>Ascobolaceae</taxon>
        <taxon>Ascobolus</taxon>
    </lineage>
</organism>
<feature type="compositionally biased region" description="Basic and acidic residues" evidence="6">
    <location>
        <begin position="220"/>
        <end position="232"/>
    </location>
</feature>